<dbReference type="EMBL" id="BJOV01000008">
    <property type="protein sequence ID" value="GEE04138.1"/>
    <property type="molecule type" value="Genomic_DNA"/>
</dbReference>
<keyword evidence="1" id="KW-0175">Coiled coil</keyword>
<accession>A0A7I9VFR4</accession>
<dbReference type="AlphaFoldDB" id="A0A7I9VFR4"/>
<dbReference type="RefSeq" id="WP_161894134.1">
    <property type="nucleotide sequence ID" value="NZ_BJOV01000002.1"/>
</dbReference>
<comment type="caution">
    <text evidence="4">The sequence shown here is derived from an EMBL/GenBank/DDBJ whole genome shotgun (WGS) entry which is preliminary data.</text>
</comment>
<dbReference type="Proteomes" id="UP000444960">
    <property type="component" value="Unassembled WGS sequence"/>
</dbReference>
<reference evidence="5" key="1">
    <citation type="submission" date="2019-06" db="EMBL/GenBank/DDBJ databases">
        <title>Gordonia isolated from sludge of a wastewater treatment plant.</title>
        <authorList>
            <person name="Tamura T."/>
            <person name="Aoyama K."/>
            <person name="Kang Y."/>
            <person name="Saito S."/>
            <person name="Akiyama N."/>
            <person name="Yazawa K."/>
            <person name="Gonoi T."/>
            <person name="Mikami Y."/>
        </authorList>
    </citation>
    <scope>NUCLEOTIDE SEQUENCE [LARGE SCALE GENOMIC DNA]</scope>
    <source>
        <strain evidence="5">NBRC 107696</strain>
    </source>
</reference>
<sequence length="242" mass="26497">MTDEFDVADRLSPSPKDDQSDVASRARAALDGITPGDWATYTSDKGQIAVVSPDEKFFIALLHPDDCDTDMGRANITLIADAPTLVRDLLAENERLRDDLRVERITTHLCESVDADLREARAEVERLTAERDQVIAAHQRAEARATLHREERDEARAAVDREADIWHHLSLAAGGPVGTHGDAVDAIASLRRETDQAGAAELRVRQLHSPVDCRCGCGNTICTECPSENHPCPTIRAFDGEA</sequence>
<organism evidence="4 5">
    <name type="scientific">Gordonia spumicola</name>
    <dbReference type="NCBI Taxonomy" id="589161"/>
    <lineage>
        <taxon>Bacteria</taxon>
        <taxon>Bacillati</taxon>
        <taxon>Actinomycetota</taxon>
        <taxon>Actinomycetes</taxon>
        <taxon>Mycobacteriales</taxon>
        <taxon>Gordoniaceae</taxon>
        <taxon>Gordonia</taxon>
    </lineage>
</organism>
<evidence type="ECO:0000313" key="5">
    <source>
        <dbReference type="Proteomes" id="UP000444960"/>
    </source>
</evidence>
<dbReference type="EMBL" id="BJOV01000002">
    <property type="protein sequence ID" value="GEE00209.1"/>
    <property type="molecule type" value="Genomic_DNA"/>
</dbReference>
<proteinExistence type="predicted"/>
<evidence type="ECO:0000256" key="1">
    <source>
        <dbReference type="SAM" id="Coils"/>
    </source>
</evidence>
<dbReference type="OrthoDB" id="4764891at2"/>
<reference evidence="4" key="2">
    <citation type="journal article" date="2020" name="Int. J. Syst. Evol. Microbiol.">
        <title>Gordonia crocea sp. nov. and Gordonia spumicola sp. nov. isolated from sludge of a wastewater treatment plant.</title>
        <authorList>
            <person name="Tamura T."/>
            <person name="Saito S."/>
            <person name="Hamada M."/>
            <person name="Kang Y."/>
            <person name="Hoshino Y."/>
            <person name="Gonoi T."/>
            <person name="Mikami Y."/>
            <person name="Yaguchi T."/>
        </authorList>
    </citation>
    <scope>NUCLEOTIDE SEQUENCE</scope>
    <source>
        <strain evidence="4">NBRC 107696</strain>
    </source>
</reference>
<feature type="coiled-coil region" evidence="1">
    <location>
        <begin position="110"/>
        <end position="158"/>
    </location>
</feature>
<name>A0A7I9VFR4_9ACTN</name>
<protein>
    <submittedName>
        <fullName evidence="4">Uncharacterized protein</fullName>
    </submittedName>
</protein>
<keyword evidence="5" id="KW-1185">Reference proteome</keyword>
<feature type="region of interest" description="Disordered" evidence="2">
    <location>
        <begin position="1"/>
        <end position="25"/>
    </location>
</feature>
<evidence type="ECO:0000313" key="4">
    <source>
        <dbReference type="EMBL" id="GEE04138.1"/>
    </source>
</evidence>
<evidence type="ECO:0000313" key="3">
    <source>
        <dbReference type="EMBL" id="GEE00209.1"/>
    </source>
</evidence>
<evidence type="ECO:0000256" key="2">
    <source>
        <dbReference type="SAM" id="MobiDB-lite"/>
    </source>
</evidence>
<gene>
    <name evidence="3" type="ORF">nbrc107696_06550</name>
    <name evidence="4" type="ORF">nbrc107696_45840</name>
</gene>